<comment type="subcellular location">
    <subcellularLocation>
        <location evidence="1">Nucleus</location>
    </subcellularLocation>
</comment>
<keyword evidence="5" id="KW-0539">Nucleus</keyword>
<evidence type="ECO:0000256" key="4">
    <source>
        <dbReference type="ARBA" id="ARBA00023163"/>
    </source>
</evidence>
<dbReference type="FunFam" id="2.20.25.80:FF:000008">
    <property type="entry name" value="WRKY transcription factor 40"/>
    <property type="match status" value="1"/>
</dbReference>
<evidence type="ECO:0000256" key="2">
    <source>
        <dbReference type="ARBA" id="ARBA00023015"/>
    </source>
</evidence>
<evidence type="ECO:0000256" key="1">
    <source>
        <dbReference type="ARBA" id="ARBA00004123"/>
    </source>
</evidence>
<dbReference type="GO" id="GO:0005634">
    <property type="term" value="C:nucleus"/>
    <property type="evidence" value="ECO:0007669"/>
    <property type="project" value="UniProtKB-SubCell"/>
</dbReference>
<organism evidence="8 9">
    <name type="scientific">Amborella trichopoda</name>
    <dbReference type="NCBI Taxonomy" id="13333"/>
    <lineage>
        <taxon>Eukaryota</taxon>
        <taxon>Viridiplantae</taxon>
        <taxon>Streptophyta</taxon>
        <taxon>Embryophyta</taxon>
        <taxon>Tracheophyta</taxon>
        <taxon>Spermatophyta</taxon>
        <taxon>Magnoliopsida</taxon>
        <taxon>Amborellales</taxon>
        <taxon>Amborellaceae</taxon>
        <taxon>Amborella</taxon>
    </lineage>
</organism>
<evidence type="ECO:0000313" key="8">
    <source>
        <dbReference type="EMBL" id="ERN18679.1"/>
    </source>
</evidence>
<dbReference type="InterPro" id="IPR003657">
    <property type="entry name" value="WRKY_dom"/>
</dbReference>
<evidence type="ECO:0000259" key="7">
    <source>
        <dbReference type="PROSITE" id="PS50811"/>
    </source>
</evidence>
<evidence type="ECO:0000256" key="3">
    <source>
        <dbReference type="ARBA" id="ARBA00023125"/>
    </source>
</evidence>
<dbReference type="HOGENOM" id="CLU_047067_0_0_1"/>
<keyword evidence="2" id="KW-0805">Transcription regulation</keyword>
<dbReference type="Gene3D" id="2.20.25.80">
    <property type="entry name" value="WRKY domain"/>
    <property type="match status" value="1"/>
</dbReference>
<keyword evidence="9" id="KW-1185">Reference proteome</keyword>
<accession>U5D882</accession>
<dbReference type="SMART" id="SM00774">
    <property type="entry name" value="WRKY"/>
    <property type="match status" value="1"/>
</dbReference>
<feature type="region of interest" description="Disordered" evidence="6">
    <location>
        <begin position="87"/>
        <end position="131"/>
    </location>
</feature>
<reference evidence="9" key="1">
    <citation type="journal article" date="2013" name="Science">
        <title>The Amborella genome and the evolution of flowering plants.</title>
        <authorList>
            <consortium name="Amborella Genome Project"/>
        </authorList>
    </citation>
    <scope>NUCLEOTIDE SEQUENCE [LARGE SCALE GENOMIC DNA]</scope>
</reference>
<evidence type="ECO:0000256" key="5">
    <source>
        <dbReference type="ARBA" id="ARBA00023242"/>
    </source>
</evidence>
<dbReference type="GO" id="GO:0003700">
    <property type="term" value="F:DNA-binding transcription factor activity"/>
    <property type="evidence" value="ECO:0007669"/>
    <property type="project" value="InterPro"/>
</dbReference>
<sequence length="306" mass="34460">MEEAWVSTSLGLDLNTDPHRSNELNLGLEFNFMDPQKKTSTSIKDEAGDLEAELKRVRRENEKLEMMLGVMTENYITLQNKVAQLAREREEREATTTKKRKEEALHNTDSSSSEEESCKKPRESAKKPCVSRAYVRTDPSDHSLVVKDGYQWRKYGQKVTRDNPSPRAYFKCSFAPRCPVKKKVQKKADDPTVLMATYEGEHTHPPPTPHDLLTPLTHNLPVSLPSTALPVFSGAIPREATFPVIKPNFRKIGHGFEEKIDSVCDFPQLLIQQLASTLTKDPNFNTVLAAAITGHTSSLGMSRRDP</sequence>
<dbReference type="EMBL" id="KI392088">
    <property type="protein sequence ID" value="ERN18679.1"/>
    <property type="molecule type" value="Genomic_DNA"/>
</dbReference>
<dbReference type="PANTHER" id="PTHR31429:SF3">
    <property type="entry name" value="WRKY TRANSCRIPTION FACTOR 40-RELATED"/>
    <property type="match status" value="1"/>
</dbReference>
<proteinExistence type="predicted"/>
<evidence type="ECO:0000313" key="9">
    <source>
        <dbReference type="Proteomes" id="UP000017836"/>
    </source>
</evidence>
<feature type="domain" description="WRKY" evidence="7">
    <location>
        <begin position="141"/>
        <end position="207"/>
    </location>
</feature>
<evidence type="ECO:0000256" key="6">
    <source>
        <dbReference type="SAM" id="MobiDB-lite"/>
    </source>
</evidence>
<protein>
    <recommendedName>
        <fullName evidence="7">WRKY domain-containing protein</fullName>
    </recommendedName>
</protein>
<dbReference type="Gramene" id="ERN18679">
    <property type="protein sequence ID" value="ERN18679"/>
    <property type="gene ID" value="AMTR_s00065p00201230"/>
</dbReference>
<dbReference type="SUPFAM" id="SSF118290">
    <property type="entry name" value="WRKY DNA-binding domain"/>
    <property type="match status" value="1"/>
</dbReference>
<keyword evidence="3" id="KW-0238">DNA-binding</keyword>
<keyword evidence="4" id="KW-0804">Transcription</keyword>
<dbReference type="Pfam" id="PF03106">
    <property type="entry name" value="WRKY"/>
    <property type="match status" value="1"/>
</dbReference>
<dbReference type="AlphaFoldDB" id="U5D882"/>
<dbReference type="PANTHER" id="PTHR31429">
    <property type="entry name" value="WRKY TRANSCRIPTION FACTOR 36-RELATED"/>
    <property type="match status" value="1"/>
</dbReference>
<name>U5D882_AMBTC</name>
<dbReference type="STRING" id="13333.U5D882"/>
<gene>
    <name evidence="8" type="ORF">AMTR_s00065p00201230</name>
</gene>
<dbReference type="Proteomes" id="UP000017836">
    <property type="component" value="Unassembled WGS sequence"/>
</dbReference>
<feature type="compositionally biased region" description="Basic and acidic residues" evidence="6">
    <location>
        <begin position="116"/>
        <end position="126"/>
    </location>
</feature>
<dbReference type="eggNOG" id="ENOG502QR7M">
    <property type="taxonomic scope" value="Eukaryota"/>
</dbReference>
<dbReference type="InterPro" id="IPR036576">
    <property type="entry name" value="WRKY_dom_sf"/>
</dbReference>
<dbReference type="KEGG" id="atr:18447048"/>
<dbReference type="OMA" id="MESTWVD"/>
<dbReference type="OrthoDB" id="1879341at2759"/>
<dbReference type="GO" id="GO:0043565">
    <property type="term" value="F:sequence-specific DNA binding"/>
    <property type="evidence" value="ECO:0007669"/>
    <property type="project" value="InterPro"/>
</dbReference>
<dbReference type="PROSITE" id="PS50811">
    <property type="entry name" value="WRKY"/>
    <property type="match status" value="1"/>
</dbReference>
<dbReference type="InterPro" id="IPR044810">
    <property type="entry name" value="WRKY_plant"/>
</dbReference>
<dbReference type="GO" id="GO:0051707">
    <property type="term" value="P:response to other organism"/>
    <property type="evidence" value="ECO:0007669"/>
    <property type="project" value="UniProtKB-ARBA"/>
</dbReference>
<feature type="compositionally biased region" description="Basic and acidic residues" evidence="6">
    <location>
        <begin position="87"/>
        <end position="106"/>
    </location>
</feature>